<feature type="transmembrane region" description="Helical" evidence="1">
    <location>
        <begin position="273"/>
        <end position="292"/>
    </location>
</feature>
<protein>
    <submittedName>
        <fullName evidence="2">Uncharacterized protein</fullName>
    </submittedName>
</protein>
<keyword evidence="3" id="KW-1185">Reference proteome</keyword>
<dbReference type="EMBL" id="RBWW01000001">
    <property type="protein sequence ID" value="RKS83679.1"/>
    <property type="molecule type" value="Genomic_DNA"/>
</dbReference>
<evidence type="ECO:0000313" key="2">
    <source>
        <dbReference type="EMBL" id="RKS83679.1"/>
    </source>
</evidence>
<keyword evidence="1" id="KW-1133">Transmembrane helix</keyword>
<keyword evidence="1" id="KW-0812">Transmembrane</keyword>
<accession>A0A495R8W5</accession>
<evidence type="ECO:0000313" key="3">
    <source>
        <dbReference type="Proteomes" id="UP000268233"/>
    </source>
</evidence>
<feature type="transmembrane region" description="Helical" evidence="1">
    <location>
        <begin position="16"/>
        <end position="37"/>
    </location>
</feature>
<feature type="transmembrane region" description="Helical" evidence="1">
    <location>
        <begin position="209"/>
        <end position="230"/>
    </location>
</feature>
<feature type="transmembrane region" description="Helical" evidence="1">
    <location>
        <begin position="118"/>
        <end position="141"/>
    </location>
</feature>
<proteinExistence type="predicted"/>
<feature type="transmembrane region" description="Helical" evidence="1">
    <location>
        <begin position="153"/>
        <end position="174"/>
    </location>
</feature>
<dbReference type="Proteomes" id="UP000268233">
    <property type="component" value="Unassembled WGS sequence"/>
</dbReference>
<feature type="transmembrane region" description="Helical" evidence="1">
    <location>
        <begin position="43"/>
        <end position="68"/>
    </location>
</feature>
<feature type="transmembrane region" description="Helical" evidence="1">
    <location>
        <begin position="75"/>
        <end position="98"/>
    </location>
</feature>
<feature type="transmembrane region" description="Helical" evidence="1">
    <location>
        <begin position="242"/>
        <end position="267"/>
    </location>
</feature>
<keyword evidence="1" id="KW-0472">Membrane</keyword>
<dbReference type="AlphaFoldDB" id="A0A495R8W5"/>
<sequence length="314" mass="32568">MWGRVNRFRVGRDDQVTITLAAVLGFLLVEIATRTAISMAYVGGAFVAATVLVGPTTPLGGVAGLIIHDGFHGTIGYWTAGTTAWVLAFACGVVWLASGLSSGQERQGLESMHRVAPAYAGIMLVSGVNATAFGAWLVMVLGAQRFYTAVSGFLPGVLAAVGFSVFGLAAIGAVKRLGSYVGQTDTRGHSLFESESHRRNPKGPTTGTAIGVFFIGTGWLCGVSALDVFVHDLGLYPTASAFRAFVTGFLGSGSPIATVGTTALLSVYNYGELAVVLSAPVALIAMLWWCTYHEQVLSSTVHGVGIISGGLSND</sequence>
<organism evidence="2 3">
    <name type="scientific">Haloarcula quadrata</name>
    <dbReference type="NCBI Taxonomy" id="182779"/>
    <lineage>
        <taxon>Archaea</taxon>
        <taxon>Methanobacteriati</taxon>
        <taxon>Methanobacteriota</taxon>
        <taxon>Stenosarchaea group</taxon>
        <taxon>Halobacteria</taxon>
        <taxon>Halobacteriales</taxon>
        <taxon>Haloarculaceae</taxon>
        <taxon>Haloarcula</taxon>
    </lineage>
</organism>
<name>A0A495R8W5_9EURY</name>
<comment type="caution">
    <text evidence="2">The sequence shown here is derived from an EMBL/GenBank/DDBJ whole genome shotgun (WGS) entry which is preliminary data.</text>
</comment>
<reference evidence="2 3" key="1">
    <citation type="submission" date="2018-10" db="EMBL/GenBank/DDBJ databases">
        <title>Genomic Encyclopedia of Archaeal and Bacterial Type Strains, Phase II (KMG-II): from individual species to whole genera.</title>
        <authorList>
            <person name="Goeker M."/>
        </authorList>
    </citation>
    <scope>NUCLEOTIDE SEQUENCE [LARGE SCALE GENOMIC DNA]</scope>
    <source>
        <strain evidence="2 3">DSM 11927</strain>
    </source>
</reference>
<gene>
    <name evidence="2" type="ORF">BDK61_3070</name>
</gene>
<evidence type="ECO:0000256" key="1">
    <source>
        <dbReference type="SAM" id="Phobius"/>
    </source>
</evidence>